<dbReference type="PROSITE" id="PS50102">
    <property type="entry name" value="RRM"/>
    <property type="match status" value="1"/>
</dbReference>
<feature type="domain" description="RRM" evidence="4">
    <location>
        <begin position="108"/>
        <end position="186"/>
    </location>
</feature>
<dbReference type="SUPFAM" id="SSF54928">
    <property type="entry name" value="RNA-binding domain, RBD"/>
    <property type="match status" value="1"/>
</dbReference>
<dbReference type="PANTHER" id="PTHR47640:SF11">
    <property type="entry name" value="RNA-BINDING PROTEIN 42"/>
    <property type="match status" value="1"/>
</dbReference>
<feature type="region of interest" description="Disordered" evidence="3">
    <location>
        <begin position="192"/>
        <end position="213"/>
    </location>
</feature>
<protein>
    <recommendedName>
        <fullName evidence="4">RRM domain-containing protein</fullName>
    </recommendedName>
</protein>
<reference evidence="6" key="1">
    <citation type="submission" date="2016-04" db="EMBL/GenBank/DDBJ databases">
        <title>Comparative genomics of biotechnologically important yeasts.</title>
        <authorList>
            <consortium name="DOE Joint Genome Institute"/>
            <person name="Riley R."/>
            <person name="Haridas S."/>
            <person name="Wolfe K.H."/>
            <person name="Lopes M.R."/>
            <person name="Hittinger C.T."/>
            <person name="Goker M."/>
            <person name="Salamov A."/>
            <person name="Wisecaver J."/>
            <person name="Long T.M."/>
            <person name="Aerts A.L."/>
            <person name="Barry K."/>
            <person name="Choi C."/>
            <person name="Clum A."/>
            <person name="Coughlan A.Y."/>
            <person name="Deshpande S."/>
            <person name="Douglass A.P."/>
            <person name="Hanson S.J."/>
            <person name="Klenk H.-P."/>
            <person name="Labutti K."/>
            <person name="Lapidus A."/>
            <person name="Lindquist E."/>
            <person name="Lipzen A."/>
            <person name="Meier-Kolthoff J.P."/>
            <person name="Ohm R.A."/>
            <person name="Otillar R.P."/>
            <person name="Pangilinan J."/>
            <person name="Peng Y."/>
            <person name="Rokas A."/>
            <person name="Rosa C.A."/>
            <person name="Scheuner C."/>
            <person name="Sibirny A.A."/>
            <person name="Slot J.C."/>
            <person name="Stielow J.B."/>
            <person name="Sun H."/>
            <person name="Kurtzman C.P."/>
            <person name="Blackwell M."/>
            <person name="Grigoriev I.V."/>
            <person name="Jeffries T.W."/>
        </authorList>
    </citation>
    <scope>NUCLEOTIDE SEQUENCE [LARGE SCALE GENOMIC DNA]</scope>
    <source>
        <strain evidence="6">NRRL YB-2248</strain>
    </source>
</reference>
<keyword evidence="6" id="KW-1185">Reference proteome</keyword>
<dbReference type="PANTHER" id="PTHR47640">
    <property type="entry name" value="TRNA SELENOCYSTEINE 1-ASSOCIATED PROTEIN 1-RELATED-RELATED"/>
    <property type="match status" value="1"/>
</dbReference>
<evidence type="ECO:0000313" key="5">
    <source>
        <dbReference type="EMBL" id="ODV83340.1"/>
    </source>
</evidence>
<sequence length="213" mass="24188">MSNSNINSKNVRPKKIINNVKSSDRRLATSFHPTKFLHSNQDLQINDSKVLNNSVNILNSIKQQSPTPNDRQTPGTLNGKNVTVERVDPKTGRKWEDPTLAEWDPSHFRLFIGNLGPDVTEELLFRTFLKYPSISKIKIPLDPKSKENKGFGFISFADSEDYLRCFKEMNGKYIGNKPVELKRARTEIIPVKAGKKSGSGTGNNRNKTFNKRR</sequence>
<evidence type="ECO:0000256" key="1">
    <source>
        <dbReference type="ARBA" id="ARBA00022884"/>
    </source>
</evidence>
<dbReference type="InterPro" id="IPR000504">
    <property type="entry name" value="RRM_dom"/>
</dbReference>
<evidence type="ECO:0000256" key="3">
    <source>
        <dbReference type="SAM" id="MobiDB-lite"/>
    </source>
</evidence>
<dbReference type="Pfam" id="PF00076">
    <property type="entry name" value="RRM_1"/>
    <property type="match status" value="1"/>
</dbReference>
<dbReference type="InterPro" id="IPR012677">
    <property type="entry name" value="Nucleotide-bd_a/b_plait_sf"/>
</dbReference>
<dbReference type="EMBL" id="KV453865">
    <property type="protein sequence ID" value="ODV83340.1"/>
    <property type="molecule type" value="Genomic_DNA"/>
</dbReference>
<dbReference type="AlphaFoldDB" id="A0A1E4SUY6"/>
<evidence type="ECO:0000313" key="6">
    <source>
        <dbReference type="Proteomes" id="UP000094801"/>
    </source>
</evidence>
<dbReference type="InterPro" id="IPR035979">
    <property type="entry name" value="RBD_domain_sf"/>
</dbReference>
<dbReference type="SMART" id="SM00360">
    <property type="entry name" value="RRM"/>
    <property type="match status" value="1"/>
</dbReference>
<dbReference type="Proteomes" id="UP000094801">
    <property type="component" value="Unassembled WGS sequence"/>
</dbReference>
<dbReference type="OrthoDB" id="1749473at2759"/>
<feature type="region of interest" description="Disordered" evidence="3">
    <location>
        <begin position="60"/>
        <end position="81"/>
    </location>
</feature>
<accession>A0A1E4SUY6</accession>
<name>A0A1E4SUY6_9ASCO</name>
<dbReference type="GO" id="GO:0003729">
    <property type="term" value="F:mRNA binding"/>
    <property type="evidence" value="ECO:0007669"/>
    <property type="project" value="InterPro"/>
</dbReference>
<dbReference type="Gene3D" id="3.30.70.330">
    <property type="match status" value="1"/>
</dbReference>
<organism evidence="5 6">
    <name type="scientific">[Candida] arabinofermentans NRRL YB-2248</name>
    <dbReference type="NCBI Taxonomy" id="983967"/>
    <lineage>
        <taxon>Eukaryota</taxon>
        <taxon>Fungi</taxon>
        <taxon>Dikarya</taxon>
        <taxon>Ascomycota</taxon>
        <taxon>Saccharomycotina</taxon>
        <taxon>Pichiomycetes</taxon>
        <taxon>Pichiales</taxon>
        <taxon>Pichiaceae</taxon>
        <taxon>Ogataea</taxon>
        <taxon>Ogataea/Candida clade</taxon>
    </lineage>
</organism>
<evidence type="ECO:0000256" key="2">
    <source>
        <dbReference type="PROSITE-ProRule" id="PRU00176"/>
    </source>
</evidence>
<gene>
    <name evidence="5" type="ORF">CANARDRAFT_30109</name>
</gene>
<keyword evidence="1 2" id="KW-0694">RNA-binding</keyword>
<proteinExistence type="predicted"/>
<dbReference type="InterPro" id="IPR050825">
    <property type="entry name" value="RBM42_RBP45_47-like"/>
</dbReference>
<dbReference type="STRING" id="983967.A0A1E4SUY6"/>
<evidence type="ECO:0000259" key="4">
    <source>
        <dbReference type="PROSITE" id="PS50102"/>
    </source>
</evidence>